<dbReference type="PROSITE" id="PS50293">
    <property type="entry name" value="TPR_REGION"/>
    <property type="match status" value="1"/>
</dbReference>
<sequence length="86" mass="9528">MTFFAVAQGVKYFKEGRNTEALQCYNFAIEVENSNPDAYVARGALYASIASYPKAVEDLEKSLQLQPNHANAKNYLGQTLLAFACE</sequence>
<dbReference type="AlphaFoldDB" id="A0A3P6QKN7"/>
<organism evidence="2 3">
    <name type="scientific">Dibothriocephalus latus</name>
    <name type="common">Fish tapeworm</name>
    <name type="synonym">Diphyllobothrium latum</name>
    <dbReference type="NCBI Taxonomy" id="60516"/>
    <lineage>
        <taxon>Eukaryota</taxon>
        <taxon>Metazoa</taxon>
        <taxon>Spiralia</taxon>
        <taxon>Lophotrochozoa</taxon>
        <taxon>Platyhelminthes</taxon>
        <taxon>Cestoda</taxon>
        <taxon>Eucestoda</taxon>
        <taxon>Diphyllobothriidea</taxon>
        <taxon>Diphyllobothriidae</taxon>
        <taxon>Dibothriocephalus</taxon>
    </lineage>
</organism>
<keyword evidence="1" id="KW-0802">TPR repeat</keyword>
<evidence type="ECO:0000313" key="3">
    <source>
        <dbReference type="Proteomes" id="UP000281553"/>
    </source>
</evidence>
<keyword evidence="3" id="KW-1185">Reference proteome</keyword>
<proteinExistence type="predicted"/>
<dbReference type="EMBL" id="UYRU01016127">
    <property type="protein sequence ID" value="VDK51776.1"/>
    <property type="molecule type" value="Genomic_DNA"/>
</dbReference>
<name>A0A3P6QKN7_DIBLA</name>
<protein>
    <submittedName>
        <fullName evidence="2">Uncharacterized protein</fullName>
    </submittedName>
</protein>
<dbReference type="InterPro" id="IPR011990">
    <property type="entry name" value="TPR-like_helical_dom_sf"/>
</dbReference>
<dbReference type="Proteomes" id="UP000281553">
    <property type="component" value="Unassembled WGS sequence"/>
</dbReference>
<accession>A0A3P6QKN7</accession>
<dbReference type="PANTHER" id="PTHR23184">
    <property type="entry name" value="TETRATRICOPEPTIDE REPEAT PROTEIN 14"/>
    <property type="match status" value="1"/>
</dbReference>
<dbReference type="SMART" id="SM00028">
    <property type="entry name" value="TPR"/>
    <property type="match status" value="2"/>
</dbReference>
<dbReference type="InterPro" id="IPR019734">
    <property type="entry name" value="TPR_rpt"/>
</dbReference>
<dbReference type="OrthoDB" id="1914839at2759"/>
<dbReference type="InterPro" id="IPR039190">
    <property type="entry name" value="TTC14"/>
</dbReference>
<reference evidence="2 3" key="1">
    <citation type="submission" date="2018-11" db="EMBL/GenBank/DDBJ databases">
        <authorList>
            <consortium name="Pathogen Informatics"/>
        </authorList>
    </citation>
    <scope>NUCLEOTIDE SEQUENCE [LARGE SCALE GENOMIC DNA]</scope>
</reference>
<dbReference type="Gene3D" id="1.25.40.10">
    <property type="entry name" value="Tetratricopeptide repeat domain"/>
    <property type="match status" value="1"/>
</dbReference>
<dbReference type="Pfam" id="PF13414">
    <property type="entry name" value="TPR_11"/>
    <property type="match status" value="1"/>
</dbReference>
<dbReference type="PROSITE" id="PS50005">
    <property type="entry name" value="TPR"/>
    <property type="match status" value="1"/>
</dbReference>
<feature type="repeat" description="TPR" evidence="1">
    <location>
        <begin position="36"/>
        <end position="69"/>
    </location>
</feature>
<gene>
    <name evidence="2" type="ORF">DILT_LOCUS1865</name>
</gene>
<dbReference type="PANTHER" id="PTHR23184:SF9">
    <property type="entry name" value="TETRATRICOPEPTIDE REPEAT PROTEIN 14"/>
    <property type="match status" value="1"/>
</dbReference>
<evidence type="ECO:0000313" key="2">
    <source>
        <dbReference type="EMBL" id="VDK51776.1"/>
    </source>
</evidence>
<evidence type="ECO:0000256" key="1">
    <source>
        <dbReference type="PROSITE-ProRule" id="PRU00339"/>
    </source>
</evidence>
<dbReference type="SUPFAM" id="SSF48452">
    <property type="entry name" value="TPR-like"/>
    <property type="match status" value="1"/>
</dbReference>